<dbReference type="Proteomes" id="UP000077381">
    <property type="component" value="Unassembled WGS sequence"/>
</dbReference>
<comment type="caution">
    <text evidence="2">The sequence shown here is derived from an EMBL/GenBank/DDBJ whole genome shotgun (WGS) entry which is preliminary data.</text>
</comment>
<evidence type="ECO:0008006" key="4">
    <source>
        <dbReference type="Google" id="ProtNLM"/>
    </source>
</evidence>
<gene>
    <name evidence="2" type="ORF">STSP_34340</name>
</gene>
<reference evidence="2 3" key="1">
    <citation type="submission" date="2015-12" db="EMBL/GenBank/DDBJ databases">
        <title>Genome sequence of Streptomyces sp. G25.</title>
        <authorList>
            <person name="Poehlein A."/>
            <person name="Roettig A."/>
            <person name="Hiessl S."/>
            <person name="Hauschild P."/>
            <person name="Schauer J."/>
            <person name="Madkour M.H."/>
            <person name="Al-Ansari A.M."/>
            <person name="Almakishah N.H."/>
            <person name="Steinbuechel A."/>
            <person name="Daniel R."/>
        </authorList>
    </citation>
    <scope>NUCLEOTIDE SEQUENCE [LARGE SCALE GENOMIC DNA]</scope>
    <source>
        <strain evidence="3">G25(2015)</strain>
    </source>
</reference>
<feature type="compositionally biased region" description="Basic and acidic residues" evidence="1">
    <location>
        <begin position="60"/>
        <end position="70"/>
    </location>
</feature>
<evidence type="ECO:0000313" key="3">
    <source>
        <dbReference type="Proteomes" id="UP000077381"/>
    </source>
</evidence>
<dbReference type="AlphaFoldDB" id="A0A177HRA4"/>
<sequence length="107" mass="12044">MPRGSSQKRERQYEHIKESAEQRGESTKRAKEIAARTVNKERAQSGESRTASRSSTQDKSPSKRGGERSRSGSQEPTYDQLYAEAKRRNIDGRSSMNKAELKRALGS</sequence>
<protein>
    <recommendedName>
        <fullName evidence="4">Rho termination factor N-terminal domain-containing protein</fullName>
    </recommendedName>
</protein>
<keyword evidence="3" id="KW-1185">Reference proteome</keyword>
<feature type="compositionally biased region" description="Basic and acidic residues" evidence="1">
    <location>
        <begin position="7"/>
        <end position="44"/>
    </location>
</feature>
<proteinExistence type="predicted"/>
<name>A0A177HRA4_9ACTN</name>
<organism evidence="2 3">
    <name type="scientific">Streptomyces jeddahensis</name>
    <dbReference type="NCBI Taxonomy" id="1716141"/>
    <lineage>
        <taxon>Bacteria</taxon>
        <taxon>Bacillati</taxon>
        <taxon>Actinomycetota</taxon>
        <taxon>Actinomycetes</taxon>
        <taxon>Kitasatosporales</taxon>
        <taxon>Streptomycetaceae</taxon>
        <taxon>Streptomyces</taxon>
    </lineage>
</organism>
<accession>A0A177HRA4</accession>
<dbReference type="RefSeq" id="WP_067278557.1">
    <property type="nucleotide sequence ID" value="NZ_LOHS01000081.1"/>
</dbReference>
<evidence type="ECO:0000256" key="1">
    <source>
        <dbReference type="SAM" id="MobiDB-lite"/>
    </source>
</evidence>
<feature type="compositionally biased region" description="Polar residues" evidence="1">
    <location>
        <begin position="45"/>
        <end position="58"/>
    </location>
</feature>
<dbReference type="OrthoDB" id="8759311at2"/>
<dbReference type="EMBL" id="LOHS01000081">
    <property type="protein sequence ID" value="OAH13109.1"/>
    <property type="molecule type" value="Genomic_DNA"/>
</dbReference>
<feature type="region of interest" description="Disordered" evidence="1">
    <location>
        <begin position="1"/>
        <end position="107"/>
    </location>
</feature>
<dbReference type="PATRIC" id="fig|1716141.3.peg.3607"/>
<dbReference type="STRING" id="1716141.STSP_34340"/>
<evidence type="ECO:0000313" key="2">
    <source>
        <dbReference type="EMBL" id="OAH13109.1"/>
    </source>
</evidence>